<comment type="caution">
    <text evidence="1">The sequence shown here is derived from an EMBL/GenBank/DDBJ whole genome shotgun (WGS) entry which is preliminary data.</text>
</comment>
<reference evidence="1" key="1">
    <citation type="submission" date="2022-08" db="EMBL/GenBank/DDBJ databases">
        <title>Genome Sequence of Lecanicillium fungicola.</title>
        <authorList>
            <person name="Buettner E."/>
        </authorList>
    </citation>
    <scope>NUCLEOTIDE SEQUENCE</scope>
    <source>
        <strain evidence="1">Babe33</strain>
    </source>
</reference>
<name>A0ACC1MCE8_9HYPO</name>
<accession>A0ACC1MCE8</accession>
<keyword evidence="2" id="KW-1185">Reference proteome</keyword>
<proteinExistence type="predicted"/>
<organism evidence="1 2">
    <name type="scientific">Zarea fungicola</name>
    <dbReference type="NCBI Taxonomy" id="93591"/>
    <lineage>
        <taxon>Eukaryota</taxon>
        <taxon>Fungi</taxon>
        <taxon>Dikarya</taxon>
        <taxon>Ascomycota</taxon>
        <taxon>Pezizomycotina</taxon>
        <taxon>Sordariomycetes</taxon>
        <taxon>Hypocreomycetidae</taxon>
        <taxon>Hypocreales</taxon>
        <taxon>Cordycipitaceae</taxon>
        <taxon>Zarea</taxon>
    </lineage>
</organism>
<protein>
    <submittedName>
        <fullName evidence="1">Uncharacterized protein</fullName>
    </submittedName>
</protein>
<gene>
    <name evidence="1" type="ORF">NQ176_g11236</name>
</gene>
<evidence type="ECO:0000313" key="2">
    <source>
        <dbReference type="Proteomes" id="UP001143910"/>
    </source>
</evidence>
<dbReference type="EMBL" id="JANJQO010003637">
    <property type="protein sequence ID" value="KAJ2957577.1"/>
    <property type="molecule type" value="Genomic_DNA"/>
</dbReference>
<evidence type="ECO:0000313" key="1">
    <source>
        <dbReference type="EMBL" id="KAJ2957577.1"/>
    </source>
</evidence>
<sequence>MQQESANNQPEDGVRLDTWVNWLAVDMAADMAYNRKMGALENKEEPPYLAIIREMNFGLTIIQTCWRFPLLTPLKYAYFILKAKRSHANIRVHSQQLLERRIRMKGTEVEHADFFEYIIPSSREPPTDKLEMRHLEQVAGQLLAAGYEPPSMWLYFTLYYLLQNREALATVTNEIRQSFTGYDDITASSAAELPYLEACLHESLRMMPVIPNGMPVVSPGAMVDGTFIPKGTVCQSSFVACARDRRNFHRAREYLPERWLTDRHDLYTPEFAKDARSGIKPFSQGPRVCPGKEIAWWESRVFVAKTLWSFDLLQVSGQDYSIDNDMKAWMTWVKPDIKRHQPSARSHVDVGACLGTMVLESPRHQRAVQQDKDGQITVVNGVLVPSLPPGYVLVNTSAVALNPADNNILANFPLAGAFSGIDFSGTVVQIGSGVDPDAVKLGDQVGAGAFTFSNEHRLVNGAFSEYVRVKAHLLLRQPASRLPSASSALPLSQPPPPPSGVSRAPGHAGAPSGV</sequence>
<dbReference type="Proteomes" id="UP001143910">
    <property type="component" value="Unassembled WGS sequence"/>
</dbReference>